<dbReference type="OrthoDB" id="1956259at2"/>
<gene>
    <name evidence="1" type="ORF">ABG79_01487</name>
</gene>
<name>A0A0R3K345_CALMK</name>
<evidence type="ECO:0000313" key="2">
    <source>
        <dbReference type="Proteomes" id="UP000052015"/>
    </source>
</evidence>
<dbReference type="RefSeq" id="WP_057978678.1">
    <property type="nucleotide sequence ID" value="NZ_LKHP01000007.1"/>
</dbReference>
<comment type="caution">
    <text evidence="1">The sequence shown here is derived from an EMBL/GenBank/DDBJ whole genome shotgun (WGS) entry which is preliminary data.</text>
</comment>
<dbReference type="EMBL" id="LKHP01000007">
    <property type="protein sequence ID" value="KRQ86735.1"/>
    <property type="molecule type" value="Genomic_DNA"/>
</dbReference>
<accession>A0A0R3K345</accession>
<protein>
    <submittedName>
        <fullName evidence="1">Uncharacterized protein</fullName>
    </submittedName>
</protein>
<dbReference type="STRING" id="908809.ABG79_01487"/>
<dbReference type="Proteomes" id="UP000052015">
    <property type="component" value="Unassembled WGS sequence"/>
</dbReference>
<organism evidence="1 2">
    <name type="scientific">Caloramator mitchellensis</name>
    <dbReference type="NCBI Taxonomy" id="908809"/>
    <lineage>
        <taxon>Bacteria</taxon>
        <taxon>Bacillati</taxon>
        <taxon>Bacillota</taxon>
        <taxon>Clostridia</taxon>
        <taxon>Eubacteriales</taxon>
        <taxon>Clostridiaceae</taxon>
        <taxon>Caloramator</taxon>
    </lineage>
</organism>
<sequence>MKMVREIVDAIVLFERENVNPMFITSSRGNIKINKVVKVSKERRNLRDCYIYLCVVDGRDDPVELRWEIESNRWYMEKI</sequence>
<proteinExistence type="predicted"/>
<reference evidence="1 2" key="1">
    <citation type="submission" date="2015-09" db="EMBL/GenBank/DDBJ databases">
        <title>Draft genome sequence of a Caloramator mitchellensis, a moderate thermophile from the Great Artesian Basin of Australia.</title>
        <authorList>
            <person name="Patel B.K."/>
        </authorList>
    </citation>
    <scope>NUCLEOTIDE SEQUENCE [LARGE SCALE GENOMIC DNA]</scope>
    <source>
        <strain evidence="1 2">VF08</strain>
    </source>
</reference>
<keyword evidence="2" id="KW-1185">Reference proteome</keyword>
<evidence type="ECO:0000313" key="1">
    <source>
        <dbReference type="EMBL" id="KRQ86735.1"/>
    </source>
</evidence>
<dbReference type="AlphaFoldDB" id="A0A0R3K345"/>